<evidence type="ECO:0000313" key="2">
    <source>
        <dbReference type="EMBL" id="CRL60195.1"/>
    </source>
</evidence>
<dbReference type="Pfam" id="PF04448">
    <property type="entry name" value="DUF551"/>
    <property type="match status" value="1"/>
</dbReference>
<dbReference type="RefSeq" id="WP_072063066.1">
    <property type="nucleotide sequence ID" value="NZ_CVRY01000002.1"/>
</dbReference>
<name>A0A0G4Q2Y5_9GAMM</name>
<reference evidence="3" key="1">
    <citation type="submission" date="2015-06" db="EMBL/GenBank/DDBJ databases">
        <authorList>
            <person name="Urmite Genomes"/>
        </authorList>
    </citation>
    <scope>NUCLEOTIDE SEQUENCE [LARGE SCALE GENOMIC DNA]</scope>
    <source>
        <strain evidence="3">CSUR P1867</strain>
    </source>
</reference>
<accession>A0A0G4Q2Y5</accession>
<evidence type="ECO:0000259" key="1">
    <source>
        <dbReference type="Pfam" id="PF04448"/>
    </source>
</evidence>
<dbReference type="InterPro" id="IPR007539">
    <property type="entry name" value="DUF551"/>
</dbReference>
<feature type="domain" description="DUF551" evidence="1">
    <location>
        <begin position="6"/>
        <end position="71"/>
    </location>
</feature>
<dbReference type="Proteomes" id="UP000183920">
    <property type="component" value="Unassembled WGS sequence"/>
</dbReference>
<sequence length="74" mass="8318">MQGTNWVKCSDSLPPDDTSVLCCDIDSLSGEMFIADYIKEFTFGKRTVLTGFYRGNLKANLTHWMPLPPMPEGE</sequence>
<dbReference type="EMBL" id="CVRY01000002">
    <property type="protein sequence ID" value="CRL60195.1"/>
    <property type="molecule type" value="Genomic_DNA"/>
</dbReference>
<proteinExistence type="predicted"/>
<gene>
    <name evidence="2" type="ORF">BN1804_00803</name>
</gene>
<evidence type="ECO:0000313" key="3">
    <source>
        <dbReference type="Proteomes" id="UP000183920"/>
    </source>
</evidence>
<organism evidence="2 3">
    <name type="scientific">Proteus penneri</name>
    <dbReference type="NCBI Taxonomy" id="102862"/>
    <lineage>
        <taxon>Bacteria</taxon>
        <taxon>Pseudomonadati</taxon>
        <taxon>Pseudomonadota</taxon>
        <taxon>Gammaproteobacteria</taxon>
        <taxon>Enterobacterales</taxon>
        <taxon>Morganellaceae</taxon>
        <taxon>Proteus</taxon>
    </lineage>
</organism>
<dbReference type="AlphaFoldDB" id="A0A0G4Q2Y5"/>
<protein>
    <recommendedName>
        <fullName evidence="1">DUF551 domain-containing protein</fullName>
    </recommendedName>
</protein>